<evidence type="ECO:0008006" key="4">
    <source>
        <dbReference type="Google" id="ProtNLM"/>
    </source>
</evidence>
<sequence length="346" mass="36952">MPNIFLTPDVLARRSLANLYELTVMLPLVYRDISSDFGPQKVGNTVNVKRPPRFVANEFDRARGIVIQDTAESKIPVVLDTIADVSVEVTSEELTLDIENFDEQILRPAMEAISQKVDRDLLSLRAQVTQHCGADVMEGGAGRLWENPENLIEAGRQLDINSVPAPGRRAVVGPTTKARWLGKPLLLHADKSDSTAALRQGSIGQQLVGFDTFWSQNVGQPPPTPVPGQPSTEVGVAFHSTAFAFASAPMELPPGAEVFTVQYKGLSMRVAMDYDIRHKTTVISVDTLYGIKCLDPNRAVLLKGPDATAAPASAPDAGTGAPAETGTTASKRTAAKDATKTGAAAA</sequence>
<accession>A0ABX8RKW4</accession>
<name>A0ABX8RKW4_NOCIO</name>
<evidence type="ECO:0000313" key="3">
    <source>
        <dbReference type="Proteomes" id="UP000694257"/>
    </source>
</evidence>
<dbReference type="Proteomes" id="UP000694257">
    <property type="component" value="Chromosome"/>
</dbReference>
<evidence type="ECO:0000313" key="2">
    <source>
        <dbReference type="EMBL" id="QXN90273.1"/>
    </source>
</evidence>
<keyword evidence="3" id="KW-1185">Reference proteome</keyword>
<dbReference type="EMBL" id="CP078145">
    <property type="protein sequence ID" value="QXN90273.1"/>
    <property type="molecule type" value="Genomic_DNA"/>
</dbReference>
<feature type="compositionally biased region" description="Low complexity" evidence="1">
    <location>
        <begin position="307"/>
        <end position="332"/>
    </location>
</feature>
<protein>
    <recommendedName>
        <fullName evidence="4">Major capsid protein</fullName>
    </recommendedName>
</protein>
<reference evidence="2 3" key="1">
    <citation type="submission" date="2021-07" db="EMBL/GenBank/DDBJ databases">
        <title>Whole Genome Sequence of Nocardia Iowensis.</title>
        <authorList>
            <person name="Lamm A."/>
            <person name="Collins-Fairclough A.M."/>
            <person name="Bunk B."/>
            <person name="Sproer C."/>
        </authorList>
    </citation>
    <scope>NUCLEOTIDE SEQUENCE [LARGE SCALE GENOMIC DNA]</scope>
    <source>
        <strain evidence="2 3">NRRL 5646</strain>
    </source>
</reference>
<dbReference type="RefSeq" id="WP_218471145.1">
    <property type="nucleotide sequence ID" value="NZ_BAABJN010000006.1"/>
</dbReference>
<evidence type="ECO:0000256" key="1">
    <source>
        <dbReference type="SAM" id="MobiDB-lite"/>
    </source>
</evidence>
<gene>
    <name evidence="2" type="ORF">KV110_33415</name>
</gene>
<organism evidence="2 3">
    <name type="scientific">Nocardia iowensis</name>
    <dbReference type="NCBI Taxonomy" id="204891"/>
    <lineage>
        <taxon>Bacteria</taxon>
        <taxon>Bacillati</taxon>
        <taxon>Actinomycetota</taxon>
        <taxon>Actinomycetes</taxon>
        <taxon>Mycobacteriales</taxon>
        <taxon>Nocardiaceae</taxon>
        <taxon>Nocardia</taxon>
    </lineage>
</organism>
<feature type="region of interest" description="Disordered" evidence="1">
    <location>
        <begin position="307"/>
        <end position="346"/>
    </location>
</feature>
<proteinExistence type="predicted"/>